<comment type="caution">
    <text evidence="1">The sequence shown here is derived from an EMBL/GenBank/DDBJ whole genome shotgun (WGS) entry which is preliminary data.</text>
</comment>
<evidence type="ECO:0000313" key="1">
    <source>
        <dbReference type="EMBL" id="TJZ54983.1"/>
    </source>
</evidence>
<evidence type="ECO:0000313" key="2">
    <source>
        <dbReference type="Proteomes" id="UP000306808"/>
    </source>
</evidence>
<gene>
    <name evidence="1" type="ORF">FAZ15_15435</name>
</gene>
<dbReference type="AlphaFoldDB" id="A0A4U0NLE3"/>
<name>A0A4U0NLE3_9SPHI</name>
<sequence length="20" mass="2317">MYITTLLRFIASMIPTVSCR</sequence>
<accession>A0A4U0NLE3</accession>
<proteinExistence type="predicted"/>
<keyword evidence="2" id="KW-1185">Reference proteome</keyword>
<dbReference type="Proteomes" id="UP000306808">
    <property type="component" value="Unassembled WGS sequence"/>
</dbReference>
<protein>
    <submittedName>
        <fullName evidence="1">Uncharacterized protein</fullName>
    </submittedName>
</protein>
<organism evidence="1 2">
    <name type="scientific">Sphingobacterium olei</name>
    <dbReference type="NCBI Taxonomy" id="2571155"/>
    <lineage>
        <taxon>Bacteria</taxon>
        <taxon>Pseudomonadati</taxon>
        <taxon>Bacteroidota</taxon>
        <taxon>Sphingobacteriia</taxon>
        <taxon>Sphingobacteriales</taxon>
        <taxon>Sphingobacteriaceae</taxon>
        <taxon>Sphingobacterium</taxon>
    </lineage>
</organism>
<dbReference type="EMBL" id="SUME01000006">
    <property type="protein sequence ID" value="TJZ54983.1"/>
    <property type="molecule type" value="Genomic_DNA"/>
</dbReference>
<reference evidence="1 2" key="1">
    <citation type="submission" date="2019-04" db="EMBL/GenBank/DDBJ databases">
        <title>Sphingobacterium olei sp. nov., isolated from oil-contaminated soil.</title>
        <authorList>
            <person name="Liu B."/>
        </authorList>
    </citation>
    <scope>NUCLEOTIDE SEQUENCE [LARGE SCALE GENOMIC DNA]</scope>
    <source>
        <strain evidence="1 2">HAL-9</strain>
    </source>
</reference>